<proteinExistence type="predicted"/>
<name>A3XLR0_LEEBM</name>
<dbReference type="STRING" id="398720.MED217_11654"/>
<organism evidence="1 2">
    <name type="scientific">Leeuwenhoekiella blandensis (strain CECT 7118 / CCUG 51940 / KCTC 22103 / MED217)</name>
    <name type="common">Flavobacterium sp. (strain MED217)</name>
    <dbReference type="NCBI Taxonomy" id="398720"/>
    <lineage>
        <taxon>Bacteria</taxon>
        <taxon>Pseudomonadati</taxon>
        <taxon>Bacteroidota</taxon>
        <taxon>Flavobacteriia</taxon>
        <taxon>Flavobacteriales</taxon>
        <taxon>Flavobacteriaceae</taxon>
        <taxon>Leeuwenhoekiella</taxon>
    </lineage>
</organism>
<protein>
    <recommendedName>
        <fullName evidence="3">DUF2071 domain-containing protein</fullName>
    </recommendedName>
</protein>
<dbReference type="PANTHER" id="PTHR39186:SF1">
    <property type="entry name" value="DUF2071 DOMAIN-CONTAINING PROTEIN"/>
    <property type="match status" value="1"/>
</dbReference>
<dbReference type="RefSeq" id="WP_009780697.1">
    <property type="nucleotide sequence ID" value="NZ_CH672395.1"/>
</dbReference>
<evidence type="ECO:0000313" key="2">
    <source>
        <dbReference type="Proteomes" id="UP000001601"/>
    </source>
</evidence>
<keyword evidence="2" id="KW-1185">Reference proteome</keyword>
<gene>
    <name evidence="1" type="ORF">MED217_11654</name>
</gene>
<comment type="caution">
    <text evidence="1">The sequence shown here is derived from an EMBL/GenBank/DDBJ whole genome shotgun (WGS) entry which is preliminary data.</text>
</comment>
<dbReference type="EMBL" id="AANC01000004">
    <property type="protein sequence ID" value="EAQ49508.1"/>
    <property type="molecule type" value="Genomic_DNA"/>
</dbReference>
<dbReference type="eggNOG" id="COG3361">
    <property type="taxonomic scope" value="Bacteria"/>
</dbReference>
<sequence>MSFLTASWKKLCFVNYAIDPAILEPYVPAHTELDFFEGKCYVSLVGFLFDDVKLKGITIPFHKRFEEINLRFYVKHFDGSQWKRGTVFISEIVEKPAIAWVANTLYNEKYSVHKMHYKHDLTEEENFISYGLDLEENWQLIQVATSPEPEPYEQGSITQFITEHFWGYSYKTPTTSWEYEVRHPLWKSYKILDHEIVFDFAKLYGDDFQDLTTAQPDSIQCMDGSAISIEGKKLIKGN</sequence>
<evidence type="ECO:0008006" key="3">
    <source>
        <dbReference type="Google" id="ProtNLM"/>
    </source>
</evidence>
<dbReference type="AlphaFoldDB" id="A3XLR0"/>
<evidence type="ECO:0000313" key="1">
    <source>
        <dbReference type="EMBL" id="EAQ49508.1"/>
    </source>
</evidence>
<reference evidence="1 2" key="1">
    <citation type="journal article" date="2007" name="Nature">
        <title>Light stimulates growth of proteorhodopsin-containing marine Flavobacteria.</title>
        <authorList>
            <person name="Gomez-Consarnau L."/>
            <person name="Gonzalez J.M."/>
            <person name="Coll-Llado M."/>
            <person name="Gourdon P."/>
            <person name="Pascher T."/>
            <person name="Neutze R."/>
            <person name="Pedros-Alio C."/>
            <person name="Pinhassi J."/>
        </authorList>
    </citation>
    <scope>NUCLEOTIDE SEQUENCE [LARGE SCALE GENOMIC DNA]</scope>
    <source>
        <strain evidence="1 2">MED217</strain>
    </source>
</reference>
<dbReference type="HOGENOM" id="CLU_102511_0_0_10"/>
<dbReference type="InterPro" id="IPR018644">
    <property type="entry name" value="DUF2071"/>
</dbReference>
<dbReference type="Proteomes" id="UP000001601">
    <property type="component" value="Unassembled WGS sequence"/>
</dbReference>
<dbReference type="OrthoDB" id="1421826at2"/>
<accession>A3XLR0</accession>
<dbReference type="PANTHER" id="PTHR39186">
    <property type="entry name" value="DUF2071 FAMILY PROTEIN"/>
    <property type="match status" value="1"/>
</dbReference>
<dbReference type="Pfam" id="PF09844">
    <property type="entry name" value="DUF2071"/>
    <property type="match status" value="1"/>
</dbReference>